<evidence type="ECO:0000313" key="3">
    <source>
        <dbReference type="Proteomes" id="UP001569414"/>
    </source>
</evidence>
<dbReference type="CDD" id="cd12797">
    <property type="entry name" value="M23_peptidase"/>
    <property type="match status" value="1"/>
</dbReference>
<dbReference type="PANTHER" id="PTHR21666">
    <property type="entry name" value="PEPTIDASE-RELATED"/>
    <property type="match status" value="1"/>
</dbReference>
<feature type="domain" description="M23ase beta-sheet core" evidence="1">
    <location>
        <begin position="63"/>
        <end position="150"/>
    </location>
</feature>
<dbReference type="RefSeq" id="WP_371844060.1">
    <property type="nucleotide sequence ID" value="NZ_JBGMEL010000013.1"/>
</dbReference>
<dbReference type="InterPro" id="IPR011055">
    <property type="entry name" value="Dup_hybrid_motif"/>
</dbReference>
<dbReference type="Proteomes" id="UP001569414">
    <property type="component" value="Unassembled WGS sequence"/>
</dbReference>
<gene>
    <name evidence="2" type="ORF">ACCI51_13600</name>
</gene>
<dbReference type="EMBL" id="JBGMEL010000013">
    <property type="protein sequence ID" value="MFA0791588.1"/>
    <property type="molecule type" value="Genomic_DNA"/>
</dbReference>
<dbReference type="InterPro" id="IPR050570">
    <property type="entry name" value="Cell_wall_metabolism_enzyme"/>
</dbReference>
<keyword evidence="3" id="KW-1185">Reference proteome</keyword>
<keyword evidence="2" id="KW-0378">Hydrolase</keyword>
<dbReference type="Pfam" id="PF01551">
    <property type="entry name" value="Peptidase_M23"/>
    <property type="match status" value="1"/>
</dbReference>
<dbReference type="InterPro" id="IPR016047">
    <property type="entry name" value="M23ase_b-sheet_dom"/>
</dbReference>
<reference evidence="2 3" key="1">
    <citation type="submission" date="2024-08" db="EMBL/GenBank/DDBJ databases">
        <authorList>
            <person name="Ishaq N."/>
        </authorList>
    </citation>
    <scope>NUCLEOTIDE SEQUENCE [LARGE SCALE GENOMIC DNA]</scope>
    <source>
        <strain evidence="2 3">JCM 30400</strain>
    </source>
</reference>
<evidence type="ECO:0000259" key="1">
    <source>
        <dbReference type="Pfam" id="PF01551"/>
    </source>
</evidence>
<name>A0ABV4NPY6_9GAMM</name>
<dbReference type="SUPFAM" id="SSF51261">
    <property type="entry name" value="Duplicated hybrid motif"/>
    <property type="match status" value="1"/>
</dbReference>
<sequence>MKKIFNKENSKKHSRNKVIIVIFTLFGLGFLIPEEPQIPVLGASPSDWNKDTFWYEPWGPSGVHKGIDIFARKGSPAISATNMLILYKGNTSRGGNIVVGLGPKWRIHYFAHLENVSKESRVFISAGSIIGSIGNTGNASGKPAHLHYSIVSLFPFIWKIDNTTQGWKKAFYLNPMEVLKTSKG</sequence>
<dbReference type="PANTHER" id="PTHR21666:SF268">
    <property type="entry name" value="PEPTIDASE M23 DOMAIN-CONTAINING PROTEIN"/>
    <property type="match status" value="1"/>
</dbReference>
<dbReference type="Gene3D" id="2.70.70.10">
    <property type="entry name" value="Glucose Permease (Domain IIA)"/>
    <property type="match status" value="1"/>
</dbReference>
<comment type="caution">
    <text evidence="2">The sequence shown here is derived from an EMBL/GenBank/DDBJ whole genome shotgun (WGS) entry which is preliminary data.</text>
</comment>
<proteinExistence type="predicted"/>
<protein>
    <submittedName>
        <fullName evidence="2">M23 family metallopeptidase</fullName>
        <ecNumber evidence="2">3.4.-.-</ecNumber>
    </submittedName>
</protein>
<accession>A0ABV4NPY6</accession>
<dbReference type="EC" id="3.4.-.-" evidence="2"/>
<evidence type="ECO:0000313" key="2">
    <source>
        <dbReference type="EMBL" id="MFA0791588.1"/>
    </source>
</evidence>
<organism evidence="2 3">
    <name type="scientific">Microbulbifer echini</name>
    <dbReference type="NCBI Taxonomy" id="1529067"/>
    <lineage>
        <taxon>Bacteria</taxon>
        <taxon>Pseudomonadati</taxon>
        <taxon>Pseudomonadota</taxon>
        <taxon>Gammaproteobacteria</taxon>
        <taxon>Cellvibrionales</taxon>
        <taxon>Microbulbiferaceae</taxon>
        <taxon>Microbulbifer</taxon>
    </lineage>
</organism>
<dbReference type="GO" id="GO:0016787">
    <property type="term" value="F:hydrolase activity"/>
    <property type="evidence" value="ECO:0007669"/>
    <property type="project" value="UniProtKB-KW"/>
</dbReference>